<evidence type="ECO:0000313" key="1">
    <source>
        <dbReference type="EMBL" id="RAO78207.1"/>
    </source>
</evidence>
<dbReference type="Proteomes" id="UP000248926">
    <property type="component" value="Unassembled WGS sequence"/>
</dbReference>
<gene>
    <name evidence="1" type="ORF">CA260_10415</name>
</gene>
<proteinExistence type="predicted"/>
<evidence type="ECO:0000313" key="2">
    <source>
        <dbReference type="Proteomes" id="UP000248926"/>
    </source>
</evidence>
<sequence>MVVEGMLGSIRSLIALFRVHRWRHARDFSNVRTWGRAEELFACGRLDRIFLWPPELGGKDLPSNICFVPRKAARLKTLVDGTVMAHMREGRICRYTALPEYKGGSFIPARIVIKAWKSDKQASTSIIEIW</sequence>
<protein>
    <submittedName>
        <fullName evidence="1">Uncharacterized protein</fullName>
    </submittedName>
</protein>
<name>A0A328P7D8_9GAMM</name>
<dbReference type="AlphaFoldDB" id="A0A328P7D8"/>
<keyword evidence="2" id="KW-1185">Reference proteome</keyword>
<reference evidence="1 2" key="1">
    <citation type="journal article" date="2018" name="Genet. Mol. Biol.">
        <title>The genome sequence of Dyella jiangningensis FCAV SCS01 from a lignocellulose-decomposing microbial consortium metagenome reveals potential for biotechnological applications.</title>
        <authorList>
            <person name="Desiderato J.G."/>
            <person name="Alvarenga D.O."/>
            <person name="Constancio M.T.L."/>
            <person name="Alves L.M.C."/>
            <person name="Varani A.M."/>
        </authorList>
    </citation>
    <scope>NUCLEOTIDE SEQUENCE [LARGE SCALE GENOMIC DNA]</scope>
    <source>
        <strain evidence="1 2">FCAV SCS01</strain>
    </source>
</reference>
<dbReference type="EMBL" id="NFZS01000001">
    <property type="protein sequence ID" value="RAO78207.1"/>
    <property type="molecule type" value="Genomic_DNA"/>
</dbReference>
<comment type="caution">
    <text evidence="1">The sequence shown here is derived from an EMBL/GenBank/DDBJ whole genome shotgun (WGS) entry which is preliminary data.</text>
</comment>
<organism evidence="1 2">
    <name type="scientific">Dyella jiangningensis</name>
    <dbReference type="NCBI Taxonomy" id="1379159"/>
    <lineage>
        <taxon>Bacteria</taxon>
        <taxon>Pseudomonadati</taxon>
        <taxon>Pseudomonadota</taxon>
        <taxon>Gammaproteobacteria</taxon>
        <taxon>Lysobacterales</taxon>
        <taxon>Rhodanobacteraceae</taxon>
        <taxon>Dyella</taxon>
    </lineage>
</organism>
<accession>A0A328P7D8</accession>